<organism evidence="1 2">
    <name type="scientific">Panicum virgatum</name>
    <name type="common">Blackwell switchgrass</name>
    <dbReference type="NCBI Taxonomy" id="38727"/>
    <lineage>
        <taxon>Eukaryota</taxon>
        <taxon>Viridiplantae</taxon>
        <taxon>Streptophyta</taxon>
        <taxon>Embryophyta</taxon>
        <taxon>Tracheophyta</taxon>
        <taxon>Spermatophyta</taxon>
        <taxon>Magnoliopsida</taxon>
        <taxon>Liliopsida</taxon>
        <taxon>Poales</taxon>
        <taxon>Poaceae</taxon>
        <taxon>PACMAD clade</taxon>
        <taxon>Panicoideae</taxon>
        <taxon>Panicodae</taxon>
        <taxon>Paniceae</taxon>
        <taxon>Panicinae</taxon>
        <taxon>Panicum</taxon>
        <taxon>Panicum sect. Hiantes</taxon>
    </lineage>
</organism>
<evidence type="ECO:0000313" key="1">
    <source>
        <dbReference type="EMBL" id="KAG2611974.1"/>
    </source>
</evidence>
<accession>A0A8T0TT68</accession>
<name>A0A8T0TT68_PANVG</name>
<evidence type="ECO:0000313" key="2">
    <source>
        <dbReference type="Proteomes" id="UP000823388"/>
    </source>
</evidence>
<comment type="caution">
    <text evidence="1">The sequence shown here is derived from an EMBL/GenBank/DDBJ whole genome shotgun (WGS) entry which is preliminary data.</text>
</comment>
<proteinExistence type="predicted"/>
<keyword evidence="2" id="KW-1185">Reference proteome</keyword>
<dbReference type="AlphaFoldDB" id="A0A8T0TT68"/>
<protein>
    <submittedName>
        <fullName evidence="1">Uncharacterized protein</fullName>
    </submittedName>
</protein>
<reference evidence="1" key="1">
    <citation type="submission" date="2020-05" db="EMBL/GenBank/DDBJ databases">
        <title>WGS assembly of Panicum virgatum.</title>
        <authorList>
            <person name="Lovell J.T."/>
            <person name="Jenkins J."/>
            <person name="Shu S."/>
            <person name="Juenger T.E."/>
            <person name="Schmutz J."/>
        </authorList>
    </citation>
    <scope>NUCLEOTIDE SEQUENCE</scope>
    <source>
        <strain evidence="1">AP13</strain>
    </source>
</reference>
<gene>
    <name evidence="1" type="ORF">PVAP13_4KG253105</name>
</gene>
<sequence>MKYQDMQTRTILHQQVLQVPSWEIMHTKHMKQRGNTLFR</sequence>
<dbReference type="Proteomes" id="UP000823388">
    <property type="component" value="Chromosome 4K"/>
</dbReference>
<dbReference type="EMBL" id="CM029043">
    <property type="protein sequence ID" value="KAG2611974.1"/>
    <property type="molecule type" value="Genomic_DNA"/>
</dbReference>